<dbReference type="InterPro" id="IPR000847">
    <property type="entry name" value="LysR_HTH_N"/>
</dbReference>
<sequence length="304" mass="32933">MDRFEAMSILVAAVEAGSLTGAGRRLNMPLPSVSRKLAELEDHLGTRLLTRTTRKLTLTDAGKDYFQSCKRILEEVGDAERKAAGEQSAPKGELVVTTPIVFGRLHVLPVVSAFLALYPDINVRMLLSDRNVHLLEDDIDLAVRIGALPDSTMVARRVGSVRRVVCGSPGCFERYGVPASPADLERLPCVTFDMMGSPNPWPFGKGGKAREAVVEIRPRLCVNTAEAALDAAIAGVGVTRVLSYQAARAVKEGLLQVVLQAFEPAPLPVHILYQGRGELPVKMRSFLDFAAPRLRGRLEAVALS</sequence>
<evidence type="ECO:0000256" key="2">
    <source>
        <dbReference type="ARBA" id="ARBA00023015"/>
    </source>
</evidence>
<comment type="similarity">
    <text evidence="1">Belongs to the LysR transcriptional regulatory family.</text>
</comment>
<dbReference type="PANTHER" id="PTHR30537:SF5">
    <property type="entry name" value="HTH-TYPE TRANSCRIPTIONAL ACTIVATOR TTDR-RELATED"/>
    <property type="match status" value="1"/>
</dbReference>
<dbReference type="Gene3D" id="3.40.190.290">
    <property type="match status" value="1"/>
</dbReference>
<dbReference type="EMBL" id="CP041238">
    <property type="protein sequence ID" value="QLL62217.1"/>
    <property type="molecule type" value="Genomic_DNA"/>
</dbReference>
<reference evidence="5 6" key="1">
    <citation type="submission" date="2019-06" db="EMBL/GenBank/DDBJ databases">
        <title>Complete genome sequence of Ensifer mexicanus ITTG R7 isolated from nodules of Acacia angustissima (Mill.) Kuntze.</title>
        <authorList>
            <person name="Rincon-Rosales R."/>
            <person name="Rogel M.A."/>
            <person name="Guerrero G."/>
            <person name="Rincon-Molina C.I."/>
            <person name="Lopez-Lopez A."/>
            <person name="Martinez-Romero E."/>
        </authorList>
    </citation>
    <scope>NUCLEOTIDE SEQUENCE [LARGE SCALE GENOMIC DNA]</scope>
    <source>
        <strain evidence="5 6">ITTG R7</strain>
    </source>
</reference>
<dbReference type="InterPro" id="IPR036390">
    <property type="entry name" value="WH_DNA-bd_sf"/>
</dbReference>
<proteinExistence type="inferred from homology"/>
<evidence type="ECO:0000313" key="6">
    <source>
        <dbReference type="Proteomes" id="UP000510721"/>
    </source>
</evidence>
<gene>
    <name evidence="5" type="ORF">FKV68_12575</name>
</gene>
<dbReference type="SUPFAM" id="SSF53850">
    <property type="entry name" value="Periplasmic binding protein-like II"/>
    <property type="match status" value="1"/>
</dbReference>
<dbReference type="FunFam" id="1.10.10.10:FF:000001">
    <property type="entry name" value="LysR family transcriptional regulator"/>
    <property type="match status" value="1"/>
</dbReference>
<dbReference type="Proteomes" id="UP000510721">
    <property type="component" value="Chromosome"/>
</dbReference>
<dbReference type="SUPFAM" id="SSF46785">
    <property type="entry name" value="Winged helix' DNA-binding domain"/>
    <property type="match status" value="1"/>
</dbReference>
<evidence type="ECO:0000313" key="5">
    <source>
        <dbReference type="EMBL" id="QLL62217.1"/>
    </source>
</evidence>
<name>A0A859QL00_9HYPH</name>
<dbReference type="InterPro" id="IPR005119">
    <property type="entry name" value="LysR_subst-bd"/>
</dbReference>
<dbReference type="InterPro" id="IPR036388">
    <property type="entry name" value="WH-like_DNA-bd_sf"/>
</dbReference>
<keyword evidence="4" id="KW-0804">Transcription</keyword>
<dbReference type="RefSeq" id="WP_180938127.1">
    <property type="nucleotide sequence ID" value="NZ_CP041238.1"/>
</dbReference>
<evidence type="ECO:0000256" key="3">
    <source>
        <dbReference type="ARBA" id="ARBA00023125"/>
    </source>
</evidence>
<accession>A0A859QL00</accession>
<dbReference type="Pfam" id="PF03466">
    <property type="entry name" value="LysR_substrate"/>
    <property type="match status" value="1"/>
</dbReference>
<keyword evidence="6" id="KW-1185">Reference proteome</keyword>
<keyword evidence="3" id="KW-0238">DNA-binding</keyword>
<evidence type="ECO:0000256" key="1">
    <source>
        <dbReference type="ARBA" id="ARBA00009437"/>
    </source>
</evidence>
<dbReference type="GO" id="GO:0003700">
    <property type="term" value="F:DNA-binding transcription factor activity"/>
    <property type="evidence" value="ECO:0007669"/>
    <property type="project" value="InterPro"/>
</dbReference>
<dbReference type="GO" id="GO:0006351">
    <property type="term" value="P:DNA-templated transcription"/>
    <property type="evidence" value="ECO:0007669"/>
    <property type="project" value="TreeGrafter"/>
</dbReference>
<dbReference type="InterPro" id="IPR058163">
    <property type="entry name" value="LysR-type_TF_proteobact-type"/>
</dbReference>
<dbReference type="Pfam" id="PF00126">
    <property type="entry name" value="HTH_1"/>
    <property type="match status" value="1"/>
</dbReference>
<keyword evidence="2" id="KW-0805">Transcription regulation</keyword>
<organism evidence="5 6">
    <name type="scientific">Sinorhizobium mexicanum</name>
    <dbReference type="NCBI Taxonomy" id="375549"/>
    <lineage>
        <taxon>Bacteria</taxon>
        <taxon>Pseudomonadati</taxon>
        <taxon>Pseudomonadota</taxon>
        <taxon>Alphaproteobacteria</taxon>
        <taxon>Hyphomicrobiales</taxon>
        <taxon>Rhizobiaceae</taxon>
        <taxon>Sinorhizobium/Ensifer group</taxon>
        <taxon>Sinorhizobium</taxon>
    </lineage>
</organism>
<dbReference type="Gene3D" id="1.10.10.10">
    <property type="entry name" value="Winged helix-like DNA-binding domain superfamily/Winged helix DNA-binding domain"/>
    <property type="match status" value="1"/>
</dbReference>
<evidence type="ECO:0000256" key="4">
    <source>
        <dbReference type="ARBA" id="ARBA00023163"/>
    </source>
</evidence>
<protein>
    <submittedName>
        <fullName evidence="5">LysR family transcriptional regulator</fullName>
    </submittedName>
</protein>
<dbReference type="PANTHER" id="PTHR30537">
    <property type="entry name" value="HTH-TYPE TRANSCRIPTIONAL REGULATOR"/>
    <property type="match status" value="1"/>
</dbReference>
<dbReference type="PROSITE" id="PS50931">
    <property type="entry name" value="HTH_LYSR"/>
    <property type="match status" value="1"/>
</dbReference>
<dbReference type="CDD" id="cd08471">
    <property type="entry name" value="PBP2_CrgA_like_2"/>
    <property type="match status" value="1"/>
</dbReference>
<dbReference type="AlphaFoldDB" id="A0A859QL00"/>
<dbReference type="GO" id="GO:0043565">
    <property type="term" value="F:sequence-specific DNA binding"/>
    <property type="evidence" value="ECO:0007669"/>
    <property type="project" value="TreeGrafter"/>
</dbReference>
<dbReference type="KEGG" id="emx:FKV68_12575"/>